<dbReference type="InterPro" id="IPR025640">
    <property type="entry name" value="GYF_2"/>
</dbReference>
<evidence type="ECO:0000259" key="2">
    <source>
        <dbReference type="Pfam" id="PF14237"/>
    </source>
</evidence>
<accession>A0A368JLA5</accession>
<keyword evidence="1" id="KW-0472">Membrane</keyword>
<evidence type="ECO:0000256" key="1">
    <source>
        <dbReference type="SAM" id="Phobius"/>
    </source>
</evidence>
<dbReference type="Proteomes" id="UP000253383">
    <property type="component" value="Unassembled WGS sequence"/>
</dbReference>
<sequence length="302" mass="34055">MHHPTYYLVENDQRQGPFTREQLAGLSLTPNTLVWYPGSKQWQRAYHVEEIRRLFPAWESGETIDPEETASEKASTGMYVGLIIGTLALVVLVYLFSRSDWSTMNQAATKPATKHRLPPTANEISEARQKPPITPVEADSIMVFVDEPANEEPEQVPGFATQPPIENGLESSEQPSFAISNLIADPENYARWKGHWSPVNGDVFSGDMALKKDGLIFWIAAQLILNCTGRFEGNKLILSFQEEDGISSLTYPRSGSDILEMQRLPNEQCQIRWLNEELRRQVIAIDPNIESGSILRRIQTTD</sequence>
<dbReference type="RefSeq" id="WP_114408189.1">
    <property type="nucleotide sequence ID" value="NZ_QOWE01000019.1"/>
</dbReference>
<keyword evidence="1" id="KW-1133">Transmembrane helix</keyword>
<name>A0A368JLA5_9BACT</name>
<evidence type="ECO:0000313" key="4">
    <source>
        <dbReference type="Proteomes" id="UP000253383"/>
    </source>
</evidence>
<dbReference type="Pfam" id="PF14237">
    <property type="entry name" value="GYF_2"/>
    <property type="match status" value="1"/>
</dbReference>
<dbReference type="OrthoDB" id="9793824at2"/>
<feature type="transmembrane region" description="Helical" evidence="1">
    <location>
        <begin position="76"/>
        <end position="96"/>
    </location>
</feature>
<dbReference type="AlphaFoldDB" id="A0A368JLA5"/>
<feature type="domain" description="GYF" evidence="2">
    <location>
        <begin position="6"/>
        <end position="50"/>
    </location>
</feature>
<dbReference type="EMBL" id="QOWE01000019">
    <property type="protein sequence ID" value="RCR67454.1"/>
    <property type="molecule type" value="Genomic_DNA"/>
</dbReference>
<protein>
    <submittedName>
        <fullName evidence="3">DUF4339 domain-containing protein</fullName>
    </submittedName>
</protein>
<keyword evidence="1" id="KW-0812">Transmembrane</keyword>
<reference evidence="3 4" key="1">
    <citation type="submission" date="2018-07" db="EMBL/GenBank/DDBJ databases">
        <title>Genome analysis of Larkinella rosea.</title>
        <authorList>
            <person name="Zhou Z."/>
            <person name="Wang G."/>
        </authorList>
    </citation>
    <scope>NUCLEOTIDE SEQUENCE [LARGE SCALE GENOMIC DNA]</scope>
    <source>
        <strain evidence="4">zzj9</strain>
    </source>
</reference>
<gene>
    <name evidence="3" type="ORF">DUE52_21880</name>
</gene>
<evidence type="ECO:0000313" key="3">
    <source>
        <dbReference type="EMBL" id="RCR67454.1"/>
    </source>
</evidence>
<comment type="caution">
    <text evidence="3">The sequence shown here is derived from an EMBL/GenBank/DDBJ whole genome shotgun (WGS) entry which is preliminary data.</text>
</comment>
<organism evidence="3 4">
    <name type="scientific">Larkinella punicea</name>
    <dbReference type="NCBI Taxonomy" id="2315727"/>
    <lineage>
        <taxon>Bacteria</taxon>
        <taxon>Pseudomonadati</taxon>
        <taxon>Bacteroidota</taxon>
        <taxon>Cytophagia</taxon>
        <taxon>Cytophagales</taxon>
        <taxon>Spirosomataceae</taxon>
        <taxon>Larkinella</taxon>
    </lineage>
</organism>
<keyword evidence="4" id="KW-1185">Reference proteome</keyword>
<proteinExistence type="predicted"/>